<keyword evidence="1" id="KW-0732">Signal</keyword>
<dbReference type="SUPFAM" id="SSF48452">
    <property type="entry name" value="TPR-like"/>
    <property type="match status" value="1"/>
</dbReference>
<evidence type="ECO:0000259" key="2">
    <source>
        <dbReference type="Pfam" id="PF07593"/>
    </source>
</evidence>
<dbReference type="KEGG" id="mrub:DEO27_023970"/>
<gene>
    <name evidence="3" type="ORF">DEO27_023970</name>
</gene>
<keyword evidence="4" id="KW-1185">Reference proteome</keyword>
<dbReference type="InterPro" id="IPR011519">
    <property type="entry name" value="UnbV_ASPIC"/>
</dbReference>
<dbReference type="EMBL" id="CP043450">
    <property type="protein sequence ID" value="QEM12936.1"/>
    <property type="molecule type" value="Genomic_DNA"/>
</dbReference>
<dbReference type="InterPro" id="IPR013517">
    <property type="entry name" value="FG-GAP"/>
</dbReference>
<dbReference type="InterPro" id="IPR011990">
    <property type="entry name" value="TPR-like_helical_dom_sf"/>
</dbReference>
<dbReference type="OrthoDB" id="974255at2"/>
<dbReference type="Gene3D" id="2.130.10.130">
    <property type="entry name" value="Integrin alpha, N-terminal"/>
    <property type="match status" value="2"/>
</dbReference>
<dbReference type="InterPro" id="IPR028994">
    <property type="entry name" value="Integrin_alpha_N"/>
</dbReference>
<dbReference type="SUPFAM" id="SSF69318">
    <property type="entry name" value="Integrin alpha N-terminal domain"/>
    <property type="match status" value="1"/>
</dbReference>
<dbReference type="InterPro" id="IPR027039">
    <property type="entry name" value="Crtac1"/>
</dbReference>
<proteinExistence type="predicted"/>
<protein>
    <submittedName>
        <fullName evidence="3">CRTAC1 family protein</fullName>
    </submittedName>
</protein>
<sequence length="768" mass="84835">MPHLSRLICFGILSARVNVYPMIKKKITAALALLCGFTIIASCQNSSNEEMAQVLKQLYKRNNIISNPFNPEMKLAYCDSLLKTKRLAKSPEVLFSKAALLLKAGEEQQSVSIYSNLIENIDFMSTDEMLPEQAIAYMRLGERSNCMLNHTGSSCIFPIKDDGVHKLQTGSRKAIDVYKTLLKLHPDDYESRWLANIAYMTLGEYPQKVPKNILIPNLNVDSDTANQVKPFVDVAASLGLNIHGRAGGVIVDDFNNDGYLDIMTSGWDLSDPMHYFQNNQDGTFSDRTEAAGLTGITGGLNIQQTDYNNDGKLDIFVLRGAWLTRGFGNQPSSLLRNNGDGTFTDVTAISGLFMLHPTQTATWADFNNDGWLDVFVGNENSESMSYVDESTCQLYINNRNGTFTNITSAAHCGIKAYVKGVTSADYDHDGFVDVFISTMDGRKYLLKNKGKTEAGVDFEDVTAKSGLDQIKQRTFTTWFYDYNNDGWPDVMVANYNFEHTLGYYSAAAALGKAIPEAGNIYLYKNNHDGTFTNVTKEAGLDKVVYSMGANFGDIDNDGYLDMYFGTGNPDFKSLVPNKFFRNIGGKRFADITSSSRMGNLQKGHGVAFADLRNVGRQDIFAEMGGAYIGDSYTSSLYMNPGLSNNNWISLKLTGTKANNAAIGSSIKLTFIENGVKRSVYKDVNSGGSFGSSPLRQEIGIGQAKMIDEIEIKWAGSGAVQHFKNVEPNRFLNITEGEAQYKTTQLTKLMFRGKSMPVCMPMQMAAKTN</sequence>
<accession>A0A5C1I507</accession>
<dbReference type="AlphaFoldDB" id="A0A5C1I507"/>
<dbReference type="PANTHER" id="PTHR16026:SF0">
    <property type="entry name" value="CARTILAGE ACIDIC PROTEIN 1"/>
    <property type="match status" value="1"/>
</dbReference>
<evidence type="ECO:0000313" key="3">
    <source>
        <dbReference type="EMBL" id="QEM12936.1"/>
    </source>
</evidence>
<name>A0A5C1I507_9SPHI</name>
<reference evidence="3" key="1">
    <citation type="submission" date="2019-08" db="EMBL/GenBank/DDBJ databases">
        <title>Comparative genome analysis confer to the adaptation heavy metal polluted environment.</title>
        <authorList>
            <person name="Li Y."/>
        </authorList>
    </citation>
    <scope>NUCLEOTIDE SEQUENCE [LARGE SCALE GENOMIC DNA]</scope>
    <source>
        <strain evidence="3">P1</strain>
    </source>
</reference>
<dbReference type="Gene3D" id="1.25.40.10">
    <property type="entry name" value="Tetratricopeptide repeat domain"/>
    <property type="match status" value="1"/>
</dbReference>
<feature type="domain" description="ASPIC/UnbV" evidence="2">
    <location>
        <begin position="661"/>
        <end position="731"/>
    </location>
</feature>
<evidence type="ECO:0000313" key="4">
    <source>
        <dbReference type="Proteomes" id="UP000251402"/>
    </source>
</evidence>
<evidence type="ECO:0000256" key="1">
    <source>
        <dbReference type="ARBA" id="ARBA00022729"/>
    </source>
</evidence>
<dbReference type="Proteomes" id="UP000251402">
    <property type="component" value="Chromosome"/>
</dbReference>
<dbReference type="Pfam" id="PF13517">
    <property type="entry name" value="FG-GAP_3"/>
    <property type="match status" value="4"/>
</dbReference>
<dbReference type="Pfam" id="PF07593">
    <property type="entry name" value="UnbV_ASPIC"/>
    <property type="match status" value="1"/>
</dbReference>
<organism evidence="3 4">
    <name type="scientific">Mucilaginibacter rubeus</name>
    <dbReference type="NCBI Taxonomy" id="2027860"/>
    <lineage>
        <taxon>Bacteria</taxon>
        <taxon>Pseudomonadati</taxon>
        <taxon>Bacteroidota</taxon>
        <taxon>Sphingobacteriia</taxon>
        <taxon>Sphingobacteriales</taxon>
        <taxon>Sphingobacteriaceae</taxon>
        <taxon>Mucilaginibacter</taxon>
    </lineage>
</organism>
<dbReference type="PANTHER" id="PTHR16026">
    <property type="entry name" value="CARTILAGE ACIDIC PROTEIN 1"/>
    <property type="match status" value="1"/>
</dbReference>